<protein>
    <submittedName>
        <fullName evidence="2">Putative terminase large subunit protein</fullName>
    </submittedName>
</protein>
<dbReference type="RefSeq" id="WP_051756030.1">
    <property type="nucleotide sequence ID" value="NZ_CCAE010000010.1"/>
</dbReference>
<dbReference type="InterPro" id="IPR027417">
    <property type="entry name" value="P-loop_NTPase"/>
</dbReference>
<name>A0A1L1PCW2_HYDIT</name>
<reference evidence="3" key="2">
    <citation type="submission" date="2014-11" db="EMBL/GenBank/DDBJ databases">
        <title>Draft genome sequence of Hydrogenophaga intermedia S1.</title>
        <authorList>
            <person name="Gan H.M."/>
            <person name="Chew T.H."/>
            <person name="Stolz A."/>
        </authorList>
    </citation>
    <scope>NUCLEOTIDE SEQUENCE [LARGE SCALE GENOMIC DNA]</scope>
    <source>
        <strain evidence="3">S1</strain>
    </source>
</reference>
<organism evidence="2 3">
    <name type="scientific">Hydrogenophaga intermedia</name>
    <dbReference type="NCBI Taxonomy" id="65786"/>
    <lineage>
        <taxon>Bacteria</taxon>
        <taxon>Pseudomonadati</taxon>
        <taxon>Pseudomonadota</taxon>
        <taxon>Betaproteobacteria</taxon>
        <taxon>Burkholderiales</taxon>
        <taxon>Comamonadaceae</taxon>
        <taxon>Hydrogenophaga</taxon>
    </lineage>
</organism>
<gene>
    <name evidence="2" type="ORF">BN948_01762</name>
</gene>
<keyword evidence="3" id="KW-1185">Reference proteome</keyword>
<evidence type="ECO:0000313" key="3">
    <source>
        <dbReference type="Proteomes" id="UP000028878"/>
    </source>
</evidence>
<dbReference type="EMBL" id="CCAE010000010">
    <property type="protein sequence ID" value="CDN87340.1"/>
    <property type="molecule type" value="Genomic_DNA"/>
</dbReference>
<reference evidence="3" key="1">
    <citation type="submission" date="2014-02" db="EMBL/GenBank/DDBJ databases">
        <authorList>
            <person name="Gan H."/>
        </authorList>
    </citation>
    <scope>NUCLEOTIDE SEQUENCE [LARGE SCALE GENOMIC DNA]</scope>
    <source>
        <strain evidence="3">S1</strain>
    </source>
</reference>
<sequence length="528" mass="59873">MSDELTPEQWEAMRAKLSDPMWRLSNLYKIVVKGDDDDDDEGLVVTFKPNKAQRRLLARLHTRNVILKARQLGFTTLICVLWLDTALFSKQPIRCGIVAQDKEAAESIFRGKVKYAYEHLPEQLRAMFPLSKSTATELEFAHNGASIRVATSMRSGTIHRLHVSEMGKIAAKYPEKAKEVMTGSIPAVPKSGVIVIESTAEGQDGYFFDLVERAKALQELAQRLGVKDWRLHFFAWWEDPNYTTDDEVVITEAMAEYFLHVEGIIGRPLTEGQKAWYVTTLANDFAGEQPLMWQEYPSFPAEAFQVSTEGAYYATQLALARKQRRVLPTLPLEAAPVNTFWDIGRGDMTTIWFHQKIGPEHRFIRYYEASGEDLIHYVQYMQKLGYVFGKHYLPHEAAHKRMGETPDTNRSLKEMLENLMPGQSFEIVPRVTAVQSGIQATRSAFSSAWFSEEGCGQGLKRVANYRKKWDKTRGRWSDEHEHDDNSHGADALRQWGQSVDAGVTFPTGFAGTRPGSRRSGRRGSPMAV</sequence>
<dbReference type="AlphaFoldDB" id="A0A1L1PCW2"/>
<feature type="region of interest" description="Disordered" evidence="1">
    <location>
        <begin position="503"/>
        <end position="528"/>
    </location>
</feature>
<evidence type="ECO:0000256" key="1">
    <source>
        <dbReference type="SAM" id="MobiDB-lite"/>
    </source>
</evidence>
<accession>A0A1L1PCW2</accession>
<dbReference type="Proteomes" id="UP000028878">
    <property type="component" value="Unassembled WGS sequence"/>
</dbReference>
<evidence type="ECO:0000313" key="2">
    <source>
        <dbReference type="EMBL" id="CDN87340.1"/>
    </source>
</evidence>
<proteinExistence type="predicted"/>
<dbReference type="Gene3D" id="3.40.50.300">
    <property type="entry name" value="P-loop containing nucleotide triphosphate hydrolases"/>
    <property type="match status" value="1"/>
</dbReference>